<organism evidence="2 3">
    <name type="scientific">Vibrio sinaloensis DSM 21326</name>
    <dbReference type="NCBI Taxonomy" id="945550"/>
    <lineage>
        <taxon>Bacteria</taxon>
        <taxon>Pseudomonadati</taxon>
        <taxon>Pseudomonadota</taxon>
        <taxon>Gammaproteobacteria</taxon>
        <taxon>Vibrionales</taxon>
        <taxon>Vibrionaceae</taxon>
        <taxon>Vibrio</taxon>
        <taxon>Vibrio oreintalis group</taxon>
    </lineage>
</organism>
<evidence type="ECO:0000256" key="1">
    <source>
        <dbReference type="SAM" id="Phobius"/>
    </source>
</evidence>
<reference evidence="2 3" key="1">
    <citation type="journal article" date="2012" name="Int. J. Syst. Evol. Microbiol.">
        <title>Vibrio caribbeanicus sp. nov., isolated from the marine sponge Scleritoderma cyanea.</title>
        <authorList>
            <person name="Hoffmann M."/>
            <person name="Monday S.R."/>
            <person name="Allard M.W."/>
            <person name="Strain E.A."/>
            <person name="Whittaker P."/>
            <person name="Naum M."/>
            <person name="McCarthy P.J."/>
            <person name="Lopez J.V."/>
            <person name="Fischer M."/>
            <person name="Brown E.W."/>
        </authorList>
    </citation>
    <scope>NUCLEOTIDE SEQUENCE [LARGE SCALE GENOMIC DNA]</scope>
    <source>
        <strain evidence="3">DSMZ 21326</strain>
    </source>
</reference>
<accession>E8MDM8</accession>
<gene>
    <name evidence="2" type="ORF">VISI1226_22792</name>
</gene>
<dbReference type="EMBL" id="AEVT01000127">
    <property type="protein sequence ID" value="EGA67886.1"/>
    <property type="molecule type" value="Genomic_DNA"/>
</dbReference>
<keyword evidence="1" id="KW-0472">Membrane</keyword>
<dbReference type="RefSeq" id="WP_008081756.1">
    <property type="nucleotide sequence ID" value="NZ_AEVT01000127.1"/>
</dbReference>
<dbReference type="eggNOG" id="ENOG5031P50">
    <property type="taxonomic scope" value="Bacteria"/>
</dbReference>
<keyword evidence="1" id="KW-0812">Transmembrane</keyword>
<dbReference type="Proteomes" id="UP000006228">
    <property type="component" value="Unassembled WGS sequence"/>
</dbReference>
<comment type="caution">
    <text evidence="2">The sequence shown here is derived from an EMBL/GenBank/DDBJ whole genome shotgun (WGS) entry which is preliminary data.</text>
</comment>
<proteinExistence type="predicted"/>
<evidence type="ECO:0000313" key="3">
    <source>
        <dbReference type="Proteomes" id="UP000006228"/>
    </source>
</evidence>
<evidence type="ECO:0000313" key="2">
    <source>
        <dbReference type="EMBL" id="EGA67886.1"/>
    </source>
</evidence>
<sequence>MLEIKEFMPFFQTLLGGALTFLGVYFVQRKSDRREHDKLFRETVQQAFEALNRVETLYTNEAIVFYKAIRDSNLEKIKESVLGEQASECSDKVVALLELYFPFMEEFIEEFCEIEAELVNYHNEVIDSFNEVDLETYNKESERLSNVMAEKVSQMKCLLSDMMHKKTNF</sequence>
<feature type="transmembrane region" description="Helical" evidence="1">
    <location>
        <begin position="6"/>
        <end position="27"/>
    </location>
</feature>
<protein>
    <submittedName>
        <fullName evidence="2">Uncharacterized protein</fullName>
    </submittedName>
</protein>
<dbReference type="GeneID" id="95571625"/>
<name>E8MDM8_PHOS4</name>
<dbReference type="AlphaFoldDB" id="E8MDM8"/>
<keyword evidence="1" id="KW-1133">Transmembrane helix</keyword>